<protein>
    <submittedName>
        <fullName evidence="1">Uncharacterized protein</fullName>
    </submittedName>
</protein>
<dbReference type="EMBL" id="JAINUF010000006">
    <property type="protein sequence ID" value="KAJ8357734.1"/>
    <property type="molecule type" value="Genomic_DNA"/>
</dbReference>
<dbReference type="Proteomes" id="UP001152622">
    <property type="component" value="Chromosome 6"/>
</dbReference>
<organism evidence="1 2">
    <name type="scientific">Synaphobranchus kaupii</name>
    <name type="common">Kaup's arrowtooth eel</name>
    <dbReference type="NCBI Taxonomy" id="118154"/>
    <lineage>
        <taxon>Eukaryota</taxon>
        <taxon>Metazoa</taxon>
        <taxon>Chordata</taxon>
        <taxon>Craniata</taxon>
        <taxon>Vertebrata</taxon>
        <taxon>Euteleostomi</taxon>
        <taxon>Actinopterygii</taxon>
        <taxon>Neopterygii</taxon>
        <taxon>Teleostei</taxon>
        <taxon>Anguilliformes</taxon>
        <taxon>Synaphobranchidae</taxon>
        <taxon>Synaphobranchus</taxon>
    </lineage>
</organism>
<reference evidence="1" key="1">
    <citation type="journal article" date="2023" name="Science">
        <title>Genome structures resolve the early diversification of teleost fishes.</title>
        <authorList>
            <person name="Parey E."/>
            <person name="Louis A."/>
            <person name="Montfort J."/>
            <person name="Bouchez O."/>
            <person name="Roques C."/>
            <person name="Iampietro C."/>
            <person name="Lluch J."/>
            <person name="Castinel A."/>
            <person name="Donnadieu C."/>
            <person name="Desvignes T."/>
            <person name="Floi Bucao C."/>
            <person name="Jouanno E."/>
            <person name="Wen M."/>
            <person name="Mejri S."/>
            <person name="Dirks R."/>
            <person name="Jansen H."/>
            <person name="Henkel C."/>
            <person name="Chen W.J."/>
            <person name="Zahm M."/>
            <person name="Cabau C."/>
            <person name="Klopp C."/>
            <person name="Thompson A.W."/>
            <person name="Robinson-Rechavi M."/>
            <person name="Braasch I."/>
            <person name="Lecointre G."/>
            <person name="Bobe J."/>
            <person name="Postlethwait J.H."/>
            <person name="Berthelot C."/>
            <person name="Roest Crollius H."/>
            <person name="Guiguen Y."/>
        </authorList>
    </citation>
    <scope>NUCLEOTIDE SEQUENCE</scope>
    <source>
        <strain evidence="1">WJC10195</strain>
    </source>
</reference>
<name>A0A9Q1FGB5_SYNKA</name>
<proteinExistence type="predicted"/>
<sequence length="75" mass="8459">MIEQRMHREGDHTGMSPCLETLRRGEQRLTLALCFPSRSTASTQSKFGPAICGYVAPINRHTRRNACWEDVMPGP</sequence>
<keyword evidence="2" id="KW-1185">Reference proteome</keyword>
<accession>A0A9Q1FGB5</accession>
<evidence type="ECO:0000313" key="2">
    <source>
        <dbReference type="Proteomes" id="UP001152622"/>
    </source>
</evidence>
<gene>
    <name evidence="1" type="ORF">SKAU_G00205280</name>
</gene>
<evidence type="ECO:0000313" key="1">
    <source>
        <dbReference type="EMBL" id="KAJ8357734.1"/>
    </source>
</evidence>
<dbReference type="AlphaFoldDB" id="A0A9Q1FGB5"/>
<comment type="caution">
    <text evidence="1">The sequence shown here is derived from an EMBL/GenBank/DDBJ whole genome shotgun (WGS) entry which is preliminary data.</text>
</comment>